<dbReference type="EMBL" id="JAMQGP010000001">
    <property type="protein sequence ID" value="MCM2678288.1"/>
    <property type="molecule type" value="Genomic_DNA"/>
</dbReference>
<comment type="caution">
    <text evidence="1">The sequence shown here is derived from an EMBL/GenBank/DDBJ whole genome shotgun (WGS) entry which is preliminary data.</text>
</comment>
<dbReference type="Pfam" id="PF13489">
    <property type="entry name" value="Methyltransf_23"/>
    <property type="match status" value="1"/>
</dbReference>
<proteinExistence type="predicted"/>
<dbReference type="SUPFAM" id="SSF53335">
    <property type="entry name" value="S-adenosyl-L-methionine-dependent methyltransferases"/>
    <property type="match status" value="1"/>
</dbReference>
<protein>
    <submittedName>
        <fullName evidence="1">Class I SAM-dependent methyltransferase</fullName>
    </submittedName>
</protein>
<sequence length="215" mass="24914">MSNSNLVCPLCQCSTPRHYHTDERRQFWQCETCSLVFVEPSQRPLPEQEKALYDCHQNDVFDIRYRQFLSRLATPLLARVKPNSSGLDFGCGPGPALAAILTERGHHISVYDPFFAPCTIVLQDHYDFITCTEAIEHFHQPEKEWNTWMTLLKPQGYLGLMTGLVQSPSQFARWHYKLDPTHVSFFSRETFEFLAHRDGLTLEFFGSDAILLQRK</sequence>
<dbReference type="Proteomes" id="UP001165393">
    <property type="component" value="Unassembled WGS sequence"/>
</dbReference>
<dbReference type="GO" id="GO:0008168">
    <property type="term" value="F:methyltransferase activity"/>
    <property type="evidence" value="ECO:0007669"/>
    <property type="project" value="UniProtKB-KW"/>
</dbReference>
<dbReference type="GO" id="GO:0032259">
    <property type="term" value="P:methylation"/>
    <property type="evidence" value="ECO:0007669"/>
    <property type="project" value="UniProtKB-KW"/>
</dbReference>
<keyword evidence="1" id="KW-0808">Transferase</keyword>
<dbReference type="Gene3D" id="3.40.50.150">
    <property type="entry name" value="Vaccinia Virus protein VP39"/>
    <property type="match status" value="1"/>
</dbReference>
<name>A0AA41W473_9GAMM</name>
<dbReference type="InterPro" id="IPR029063">
    <property type="entry name" value="SAM-dependent_MTases_sf"/>
</dbReference>
<dbReference type="RefSeq" id="WP_251259635.1">
    <property type="nucleotide sequence ID" value="NZ_JAMQGP010000001.1"/>
</dbReference>
<evidence type="ECO:0000313" key="2">
    <source>
        <dbReference type="Proteomes" id="UP001165393"/>
    </source>
</evidence>
<organism evidence="1 2">
    <name type="scientific">Echinimonas agarilytica</name>
    <dbReference type="NCBI Taxonomy" id="1215918"/>
    <lineage>
        <taxon>Bacteria</taxon>
        <taxon>Pseudomonadati</taxon>
        <taxon>Pseudomonadota</taxon>
        <taxon>Gammaproteobacteria</taxon>
        <taxon>Alteromonadales</taxon>
        <taxon>Echinimonadaceae</taxon>
        <taxon>Echinimonas</taxon>
    </lineage>
</organism>
<dbReference type="AlphaFoldDB" id="A0AA41W473"/>
<keyword evidence="2" id="KW-1185">Reference proteome</keyword>
<reference evidence="1 2" key="1">
    <citation type="journal article" date="2013" name="Antonie Van Leeuwenhoek">
        <title>Echinimonas agarilytica gen. nov., sp. nov., a new gammaproteobacterium isolated from the sea urchin Strongylocentrotus intermedius.</title>
        <authorList>
            <person name="Nedashkovskaya O.I."/>
            <person name="Stenkova A.M."/>
            <person name="Zhukova N.V."/>
            <person name="Van Trappen S."/>
            <person name="Lee J.S."/>
            <person name="Kim S.B."/>
        </authorList>
    </citation>
    <scope>NUCLEOTIDE SEQUENCE [LARGE SCALE GENOMIC DNA]</scope>
    <source>
        <strain evidence="1 2">KMM 6351</strain>
    </source>
</reference>
<gene>
    <name evidence="1" type="ORF">NAF29_01215</name>
</gene>
<accession>A0AA41W473</accession>
<evidence type="ECO:0000313" key="1">
    <source>
        <dbReference type="EMBL" id="MCM2678288.1"/>
    </source>
</evidence>
<keyword evidence="1" id="KW-0489">Methyltransferase</keyword>